<dbReference type="InterPro" id="IPR003774">
    <property type="entry name" value="AlgH-like"/>
</dbReference>
<accession>A0A3A8A8Z2</accession>
<keyword evidence="4" id="KW-1185">Reference proteome</keyword>
<dbReference type="EMBL" id="QFWV02000005">
    <property type="protein sequence ID" value="RKF06792.1"/>
    <property type="molecule type" value="Genomic_DNA"/>
</dbReference>
<name>A0A3A8A8Z2_9HYPH</name>
<dbReference type="Gene3D" id="3.40.1740.10">
    <property type="entry name" value="VC0467-like"/>
    <property type="match status" value="1"/>
</dbReference>
<dbReference type="NCBIfam" id="NF001268">
    <property type="entry name" value="PRK00228.1-4"/>
    <property type="match status" value="1"/>
</dbReference>
<dbReference type="Pfam" id="PF02622">
    <property type="entry name" value="DUF179"/>
    <property type="match status" value="1"/>
</dbReference>
<sequence>METLRKRGIGSGNGQFEGRFLVAMPGMNASIFAESVVYLCAHSDEGAMGFVLNKPADMTLAELIGHTEFGKTTVLDKAQINDAAGPVRIGGPVDEHRGFVLHSHDYAIDTTIPLSDAICLTSTVDILKSIVAGAGPAQAAIALGYAGWGAGQLEQEIRDNAWLTADADPDIVFAHDHDDKYPAMISRMGIGAANFIPEGGRA</sequence>
<organism evidence="3 4">
    <name type="scientific">Oceaniradius stylonematis</name>
    <dbReference type="NCBI Taxonomy" id="2184161"/>
    <lineage>
        <taxon>Bacteria</taxon>
        <taxon>Pseudomonadati</taxon>
        <taxon>Pseudomonadota</taxon>
        <taxon>Alphaproteobacteria</taxon>
        <taxon>Hyphomicrobiales</taxon>
        <taxon>Ahrensiaceae</taxon>
        <taxon>Oceaniradius</taxon>
    </lineage>
</organism>
<evidence type="ECO:0000256" key="1">
    <source>
        <dbReference type="ARBA" id="ARBA00009600"/>
    </source>
</evidence>
<dbReference type="PANTHER" id="PTHR30327:SF1">
    <property type="entry name" value="UPF0301 PROTEIN YQGE"/>
    <property type="match status" value="1"/>
</dbReference>
<dbReference type="PANTHER" id="PTHR30327">
    <property type="entry name" value="UNCHARACTERIZED PROTEIN YQGE"/>
    <property type="match status" value="1"/>
</dbReference>
<comment type="caution">
    <text evidence="3">The sequence shown here is derived from an EMBL/GenBank/DDBJ whole genome shotgun (WGS) entry which is preliminary data.</text>
</comment>
<dbReference type="HAMAP" id="MF_00758">
    <property type="entry name" value="UPF0301"/>
    <property type="match status" value="1"/>
</dbReference>
<comment type="similarity">
    <text evidence="1 2">Belongs to the UPF0301 (AlgH) family.</text>
</comment>
<gene>
    <name evidence="3" type="ORF">DEM25_009060</name>
</gene>
<dbReference type="SUPFAM" id="SSF143456">
    <property type="entry name" value="VC0467-like"/>
    <property type="match status" value="1"/>
</dbReference>
<proteinExistence type="inferred from homology"/>
<dbReference type="Proteomes" id="UP000246132">
    <property type="component" value="Unassembled WGS sequence"/>
</dbReference>
<evidence type="ECO:0000313" key="4">
    <source>
        <dbReference type="Proteomes" id="UP000246132"/>
    </source>
</evidence>
<dbReference type="GO" id="GO:0005829">
    <property type="term" value="C:cytosol"/>
    <property type="evidence" value="ECO:0007669"/>
    <property type="project" value="TreeGrafter"/>
</dbReference>
<evidence type="ECO:0000313" key="3">
    <source>
        <dbReference type="EMBL" id="RKF06792.1"/>
    </source>
</evidence>
<evidence type="ECO:0000256" key="2">
    <source>
        <dbReference type="HAMAP-Rule" id="MF_00758"/>
    </source>
</evidence>
<protein>
    <recommendedName>
        <fullName evidence="2">UPF0301 protein DEM25_009060</fullName>
    </recommendedName>
</protein>
<dbReference type="AlphaFoldDB" id="A0A3A8A8Z2"/>
<dbReference type="OrthoDB" id="9807486at2"/>
<dbReference type="RefSeq" id="WP_109766694.1">
    <property type="nucleotide sequence ID" value="NZ_CP159474.1"/>
</dbReference>
<reference evidence="3 4" key="1">
    <citation type="journal article" date="2018" name="Int. J. Syst. Bacteriol.">
        <title>Oceaniradius stylonemae gen. nov., sp. nov., isolated from a red alga, Stylonema cornu-cervi.</title>
        <authorList>
            <person name="Jeong S."/>
        </authorList>
    </citation>
    <scope>NUCLEOTIDE SEQUENCE [LARGE SCALE GENOMIC DNA]</scope>
    <source>
        <strain evidence="3 4">StC1</strain>
    </source>
</reference>